<organism evidence="1 2">
    <name type="scientific">Parasponia andersonii</name>
    <name type="common">Sponia andersonii</name>
    <dbReference type="NCBI Taxonomy" id="3476"/>
    <lineage>
        <taxon>Eukaryota</taxon>
        <taxon>Viridiplantae</taxon>
        <taxon>Streptophyta</taxon>
        <taxon>Embryophyta</taxon>
        <taxon>Tracheophyta</taxon>
        <taxon>Spermatophyta</taxon>
        <taxon>Magnoliopsida</taxon>
        <taxon>eudicotyledons</taxon>
        <taxon>Gunneridae</taxon>
        <taxon>Pentapetalae</taxon>
        <taxon>rosids</taxon>
        <taxon>fabids</taxon>
        <taxon>Rosales</taxon>
        <taxon>Cannabaceae</taxon>
        <taxon>Parasponia</taxon>
    </lineage>
</organism>
<accession>A0A2P5CY06</accession>
<dbReference type="SUPFAM" id="SSF56219">
    <property type="entry name" value="DNase I-like"/>
    <property type="match status" value="1"/>
</dbReference>
<keyword evidence="1" id="KW-0269">Exonuclease</keyword>
<keyword evidence="1" id="KW-0540">Nuclease</keyword>
<gene>
    <name evidence="1" type="ORF">PanWU01x14_114050</name>
</gene>
<keyword evidence="1" id="KW-0378">Hydrolase</keyword>
<dbReference type="PANTHER" id="PTHR33710:SF71">
    <property type="entry name" value="ENDONUCLEASE_EXONUCLEASE_PHOSPHATASE DOMAIN-CONTAINING PROTEIN"/>
    <property type="match status" value="1"/>
</dbReference>
<proteinExistence type="predicted"/>
<reference evidence="2" key="1">
    <citation type="submission" date="2016-06" db="EMBL/GenBank/DDBJ databases">
        <title>Parallel loss of symbiosis genes in relatives of nitrogen-fixing non-legume Parasponia.</title>
        <authorList>
            <person name="Van Velzen R."/>
            <person name="Holmer R."/>
            <person name="Bu F."/>
            <person name="Rutten L."/>
            <person name="Van Zeijl A."/>
            <person name="Liu W."/>
            <person name="Santuari L."/>
            <person name="Cao Q."/>
            <person name="Sharma T."/>
            <person name="Shen D."/>
            <person name="Roswanjaya Y."/>
            <person name="Wardhani T."/>
            <person name="Kalhor M.S."/>
            <person name="Jansen J."/>
            <person name="Van den Hoogen J."/>
            <person name="Gungor B."/>
            <person name="Hartog M."/>
            <person name="Hontelez J."/>
            <person name="Verver J."/>
            <person name="Yang W.-C."/>
            <person name="Schijlen E."/>
            <person name="Repin R."/>
            <person name="Schilthuizen M."/>
            <person name="Schranz E."/>
            <person name="Heidstra R."/>
            <person name="Miyata K."/>
            <person name="Fedorova E."/>
            <person name="Kohlen W."/>
            <person name="Bisseling T."/>
            <person name="Smit S."/>
            <person name="Geurts R."/>
        </authorList>
    </citation>
    <scope>NUCLEOTIDE SEQUENCE [LARGE SCALE GENOMIC DNA]</scope>
    <source>
        <strain evidence="2">cv. WU1-14</strain>
    </source>
</reference>
<protein>
    <submittedName>
        <fullName evidence="1">Endonuclease/exonuclease/phosphatase</fullName>
    </submittedName>
</protein>
<name>A0A2P5CY06_PARAD</name>
<dbReference type="InterPro" id="IPR036691">
    <property type="entry name" value="Endo/exonu/phosph_ase_sf"/>
</dbReference>
<dbReference type="OrthoDB" id="1166633at2759"/>
<dbReference type="Proteomes" id="UP000237105">
    <property type="component" value="Unassembled WGS sequence"/>
</dbReference>
<evidence type="ECO:0000313" key="2">
    <source>
        <dbReference type="Proteomes" id="UP000237105"/>
    </source>
</evidence>
<evidence type="ECO:0000313" key="1">
    <source>
        <dbReference type="EMBL" id="PON65916.1"/>
    </source>
</evidence>
<keyword evidence="2" id="KW-1185">Reference proteome</keyword>
<dbReference type="AlphaFoldDB" id="A0A2P5CY06"/>
<dbReference type="EMBL" id="JXTB01000084">
    <property type="protein sequence ID" value="PON65916.1"/>
    <property type="molecule type" value="Genomic_DNA"/>
</dbReference>
<comment type="caution">
    <text evidence="1">The sequence shown here is derived from an EMBL/GenBank/DDBJ whole genome shotgun (WGS) entry which is preliminary data.</text>
</comment>
<keyword evidence="1" id="KW-0255">Endonuclease</keyword>
<dbReference type="GO" id="GO:0004527">
    <property type="term" value="F:exonuclease activity"/>
    <property type="evidence" value="ECO:0007669"/>
    <property type="project" value="UniProtKB-KW"/>
</dbReference>
<sequence>MDAFRNCFDQCELWPMDFNGPRMTWDNHHQVDTRIQERLDWAFTSSNWDSIFPLADLHHLGFHKSDHRVLRGRLSGSTASADNREDFLGKFSTCTASLSSWHHQKFGKCKQKIKEKSNLLRILYQQLDDPDMDAISKLEKELDNVLLQEETYWQQRSRVQWMKAGNLANRD</sequence>
<dbReference type="GO" id="GO:0004519">
    <property type="term" value="F:endonuclease activity"/>
    <property type="evidence" value="ECO:0007669"/>
    <property type="project" value="UniProtKB-KW"/>
</dbReference>
<dbReference type="PANTHER" id="PTHR33710">
    <property type="entry name" value="BNAC02G09200D PROTEIN"/>
    <property type="match status" value="1"/>
</dbReference>